<sequence length="73" mass="7512">MLAQSFGGDVKLYFAPDERVPPAGAPTGGYASLGQNAPIAWPSGFAVATPVTGQLSPHAQAALKRMGITKDEK</sequence>
<dbReference type="EMBL" id="CADCVQ010000001">
    <property type="protein sequence ID" value="CAA9470266.1"/>
    <property type="molecule type" value="Genomic_DNA"/>
</dbReference>
<dbReference type="AlphaFoldDB" id="A0A6J4RE37"/>
<gene>
    <name evidence="1" type="ORF">AVDCRST_MAG67-146</name>
</gene>
<organism evidence="1">
    <name type="scientific">uncultured Solirubrobacteraceae bacterium</name>
    <dbReference type="NCBI Taxonomy" id="1162706"/>
    <lineage>
        <taxon>Bacteria</taxon>
        <taxon>Bacillati</taxon>
        <taxon>Actinomycetota</taxon>
        <taxon>Thermoleophilia</taxon>
        <taxon>Solirubrobacterales</taxon>
        <taxon>Solirubrobacteraceae</taxon>
        <taxon>environmental samples</taxon>
    </lineage>
</organism>
<evidence type="ECO:0000313" key="1">
    <source>
        <dbReference type="EMBL" id="CAA9470266.1"/>
    </source>
</evidence>
<protein>
    <submittedName>
        <fullName evidence="1">Uncharacterized protein</fullName>
    </submittedName>
</protein>
<reference evidence="1" key="1">
    <citation type="submission" date="2020-02" db="EMBL/GenBank/DDBJ databases">
        <authorList>
            <person name="Meier V. D."/>
        </authorList>
    </citation>
    <scope>NUCLEOTIDE SEQUENCE</scope>
    <source>
        <strain evidence="1">AVDCRST_MAG67</strain>
    </source>
</reference>
<proteinExistence type="predicted"/>
<accession>A0A6J4RE37</accession>
<name>A0A6J4RE37_9ACTN</name>